<evidence type="ECO:0000313" key="5">
    <source>
        <dbReference type="EMBL" id="KAB3534839.1"/>
    </source>
</evidence>
<dbReference type="SUPFAM" id="SSF52540">
    <property type="entry name" value="P-loop containing nucleoside triphosphate hydrolases"/>
    <property type="match status" value="1"/>
</dbReference>
<organism evidence="5 6">
    <name type="scientific">Alkaliphilus pronyensis</name>
    <dbReference type="NCBI Taxonomy" id="1482732"/>
    <lineage>
        <taxon>Bacteria</taxon>
        <taxon>Bacillati</taxon>
        <taxon>Bacillota</taxon>
        <taxon>Clostridia</taxon>
        <taxon>Peptostreptococcales</taxon>
        <taxon>Natronincolaceae</taxon>
        <taxon>Alkaliphilus</taxon>
    </lineage>
</organism>
<dbReference type="RefSeq" id="WP_151861008.1">
    <property type="nucleotide sequence ID" value="NZ_WBZC01000024.1"/>
</dbReference>
<dbReference type="Pfam" id="PF05362">
    <property type="entry name" value="Lon_C"/>
    <property type="match status" value="1"/>
</dbReference>
<dbReference type="InterPro" id="IPR027417">
    <property type="entry name" value="P-loop_NTPase"/>
</dbReference>
<dbReference type="OrthoDB" id="9758568at2"/>
<dbReference type="GO" id="GO:0005524">
    <property type="term" value="F:ATP binding"/>
    <property type="evidence" value="ECO:0007669"/>
    <property type="project" value="InterPro"/>
</dbReference>
<proteinExistence type="inferred from homology"/>
<dbReference type="InterPro" id="IPR046843">
    <property type="entry name" value="LonB_AAA-LID"/>
</dbReference>
<keyword evidence="2" id="KW-0378">Hydrolase</keyword>
<gene>
    <name evidence="5" type="ORF">F8154_07570</name>
</gene>
<evidence type="ECO:0000313" key="6">
    <source>
        <dbReference type="Proteomes" id="UP000432715"/>
    </source>
</evidence>
<dbReference type="GO" id="GO:0004252">
    <property type="term" value="F:serine-type endopeptidase activity"/>
    <property type="evidence" value="ECO:0007669"/>
    <property type="project" value="UniProtKB-UniRule"/>
</dbReference>
<dbReference type="InterPro" id="IPR027065">
    <property type="entry name" value="Lon_Prtase"/>
</dbReference>
<comment type="similarity">
    <text evidence="2">Belongs to the peptidase S16 family.</text>
</comment>
<dbReference type="PROSITE" id="PS51786">
    <property type="entry name" value="LON_PROTEOLYTIC"/>
    <property type="match status" value="1"/>
</dbReference>
<keyword evidence="2" id="KW-0720">Serine protease</keyword>
<dbReference type="InterPro" id="IPR008269">
    <property type="entry name" value="Lon_proteolytic"/>
</dbReference>
<dbReference type="InterPro" id="IPR046844">
    <property type="entry name" value="Lon-like_helical"/>
</dbReference>
<feature type="active site" evidence="2">
    <location>
        <position position="654"/>
    </location>
</feature>
<dbReference type="GO" id="GO:0006508">
    <property type="term" value="P:proteolysis"/>
    <property type="evidence" value="ECO:0007669"/>
    <property type="project" value="UniProtKB-KW"/>
</dbReference>
<feature type="coiled-coil region" evidence="3">
    <location>
        <begin position="195"/>
        <end position="222"/>
    </location>
</feature>
<keyword evidence="1 2" id="KW-0645">Protease</keyword>
<dbReference type="SUPFAM" id="SSF54211">
    <property type="entry name" value="Ribosomal protein S5 domain 2-like"/>
    <property type="match status" value="1"/>
</dbReference>
<comment type="catalytic activity">
    <reaction evidence="2">
        <text>Hydrolysis of proteins in presence of ATP.</text>
        <dbReference type="EC" id="3.4.21.53"/>
    </reaction>
</comment>
<feature type="domain" description="Lon proteolytic" evidence="4">
    <location>
        <begin position="564"/>
        <end position="771"/>
    </location>
</feature>
<dbReference type="EC" id="3.4.21.53" evidence="2"/>
<accession>A0A6I0F553</accession>
<dbReference type="Gene3D" id="3.30.230.10">
    <property type="match status" value="1"/>
</dbReference>
<dbReference type="PRINTS" id="PR00830">
    <property type="entry name" value="ENDOLAPTASE"/>
</dbReference>
<reference evidence="5 6" key="1">
    <citation type="submission" date="2019-10" db="EMBL/GenBank/DDBJ databases">
        <title>Alkaliphilus serpentinus sp. nov. and Alkaliphilus pronyensis sp. nov., two novel anaerobic alkaliphilic species isolated from the serpentinized-hosted hydrothermal field of the Prony Bay (New Caledonia).</title>
        <authorList>
            <person name="Postec A."/>
        </authorList>
    </citation>
    <scope>NUCLEOTIDE SEQUENCE [LARGE SCALE GENOMIC DNA]</scope>
    <source>
        <strain evidence="5 6">LacV</strain>
    </source>
</reference>
<keyword evidence="3" id="KW-0175">Coiled coil</keyword>
<dbReference type="Gene3D" id="1.10.8.60">
    <property type="match status" value="1"/>
</dbReference>
<keyword evidence="6" id="KW-1185">Reference proteome</keyword>
<dbReference type="Gene3D" id="3.40.50.300">
    <property type="entry name" value="P-loop containing nucleotide triphosphate hydrolases"/>
    <property type="match status" value="2"/>
</dbReference>
<dbReference type="GO" id="GO:0030163">
    <property type="term" value="P:protein catabolic process"/>
    <property type="evidence" value="ECO:0007669"/>
    <property type="project" value="InterPro"/>
</dbReference>
<dbReference type="InterPro" id="IPR041699">
    <property type="entry name" value="AAA_32"/>
</dbReference>
<dbReference type="Pfam" id="PF13654">
    <property type="entry name" value="AAA_32"/>
    <property type="match status" value="1"/>
</dbReference>
<feature type="active site" evidence="2">
    <location>
        <position position="697"/>
    </location>
</feature>
<name>A0A6I0F553_9FIRM</name>
<protein>
    <recommendedName>
        <fullName evidence="2">endopeptidase La</fullName>
        <ecNumber evidence="2">3.4.21.53</ecNumber>
    </recommendedName>
</protein>
<dbReference type="InterPro" id="IPR014721">
    <property type="entry name" value="Ribsml_uS5_D2-typ_fold_subgr"/>
</dbReference>
<dbReference type="InterPro" id="IPR020568">
    <property type="entry name" value="Ribosomal_Su5_D2-typ_SF"/>
</dbReference>
<sequence length="785" mass="89638">MKKYPELSYEQLKRECNLEALDFKTTDELQELQGIIGQSRGEKAMVFVLSINADNYHIYMGGPRGTGKTTYAKSIIEKVSKEKPVPDDWCYVYNFSQTDKAIALNMPAGMGRLFQKDMEEMLEELVIQVSQAFNSDDYDRQRNEIVKMFQDEKNMYLSYLTNYAKEKSYIIKWSSTGFLFKPQLQDKELTDDDLEELDEAAIKELEQNKGDLEEVALEVLLKIKNIERATKKKLLQLETSVALFVVKPIINILKEKYRECKRVVEHFERVEADIVENIFNFVLDENEALTYDSVKIKNDSFFKRYRVNLFIDNSGLEGAPMIVEFNPTLSRLTGNIEYSNENGIMKTNFLQIRPGAIQLANGGYLILEANKLLSNPYTYETLKRIILTKEIVVENPGSQLGIMDVASIKLEPIPVDFKVILTGSEYLYYLLTEYDEDFKKHFKIFVDFNDAMERNEENELKLAQYINSYTKAKDLRPFNKESVGKVIEYSSRLVSDQRKMSAKFSKIIEIIAEANAYAANSKSSIVRKIDVEEAIKNRHYRQNKHRDRVEEAFERRQILIDVKGEKVGVINGLSIITVGDYSFGRPNVITVTSNAGREGITNIEREVNLSGDIYDKGVLILLGYLSEKFAQDYPLTLSASICFEQSYGGIDGDSASSAELYGLLSSIGGIPIKQYIAVTGSVNQKGYIQPVGGVTEKIEGFFNLCQKRGLTGKQGVIIPYQNIENLMLADDVIEAVKNNSFHIYGIKHVNEGMELIMGEKYDDIMTKIQNKLAYYRKKAEEKQKT</sequence>
<evidence type="ECO:0000256" key="1">
    <source>
        <dbReference type="ARBA" id="ARBA00022670"/>
    </source>
</evidence>
<evidence type="ECO:0000259" key="4">
    <source>
        <dbReference type="PROSITE" id="PS51786"/>
    </source>
</evidence>
<dbReference type="PANTHER" id="PTHR10046">
    <property type="entry name" value="ATP DEPENDENT LON PROTEASE FAMILY MEMBER"/>
    <property type="match status" value="1"/>
</dbReference>
<dbReference type="GO" id="GO:0004176">
    <property type="term" value="F:ATP-dependent peptidase activity"/>
    <property type="evidence" value="ECO:0007669"/>
    <property type="project" value="UniProtKB-UniRule"/>
</dbReference>
<dbReference type="EMBL" id="WBZC01000024">
    <property type="protein sequence ID" value="KAB3534839.1"/>
    <property type="molecule type" value="Genomic_DNA"/>
</dbReference>
<evidence type="ECO:0000256" key="3">
    <source>
        <dbReference type="SAM" id="Coils"/>
    </source>
</evidence>
<dbReference type="AlphaFoldDB" id="A0A6I0F553"/>
<dbReference type="Proteomes" id="UP000432715">
    <property type="component" value="Unassembled WGS sequence"/>
</dbReference>
<dbReference type="Pfam" id="PF20436">
    <property type="entry name" value="LonB_AAA-LID"/>
    <property type="match status" value="1"/>
</dbReference>
<comment type="caution">
    <text evidence="5">The sequence shown here is derived from an EMBL/GenBank/DDBJ whole genome shotgun (WGS) entry which is preliminary data.</text>
</comment>
<dbReference type="Pfam" id="PF20437">
    <property type="entry name" value="LonC_helical"/>
    <property type="match status" value="1"/>
</dbReference>
<evidence type="ECO:0000256" key="2">
    <source>
        <dbReference type="PROSITE-ProRule" id="PRU01122"/>
    </source>
</evidence>